<dbReference type="CDD" id="cd00947">
    <property type="entry name" value="TBP_aldolase_IIB"/>
    <property type="match status" value="1"/>
</dbReference>
<dbReference type="InterPro" id="IPR050246">
    <property type="entry name" value="Class_II_FBP_aldolase"/>
</dbReference>
<dbReference type="GO" id="GO:0016832">
    <property type="term" value="F:aldehyde-lyase activity"/>
    <property type="evidence" value="ECO:0007669"/>
    <property type="project" value="InterPro"/>
</dbReference>
<dbReference type="PROSITE" id="PS00806">
    <property type="entry name" value="ALDOLASE_CLASS_II_2"/>
    <property type="match status" value="1"/>
</dbReference>
<dbReference type="Proteomes" id="UP000799092">
    <property type="component" value="Unassembled WGS sequence"/>
</dbReference>
<dbReference type="OrthoDB" id="9803995at2"/>
<organism evidence="3 4">
    <name type="scientific">Aquibacillus halophilus</name>
    <dbReference type="NCBI Taxonomy" id="930132"/>
    <lineage>
        <taxon>Bacteria</taxon>
        <taxon>Bacillati</taxon>
        <taxon>Bacillota</taxon>
        <taxon>Bacilli</taxon>
        <taxon>Bacillales</taxon>
        <taxon>Bacillaceae</taxon>
        <taxon>Aquibacillus</taxon>
    </lineage>
</organism>
<sequence>MALVRMREVLSDSYKGNYGVPAFNVFNLEFAKSVIETATKYNAPVIVSVHPIEIEYAGIEEITGIIKSLASRTHIPVVLHLDHGDSIETVMKCISNGFTSVMYDGSELPFEQNIANTKEIVRIAHMFGVDVEGEIGLIGGAEGDDYAHTEEFDADQLTDPLLAKEFVDKTGIDSLAVAIGSAHGLYRGEPKIDVDRLKEIYNVTDIPLVLHGGSGTPEHIVKEVIKYGITKINIASDLKFAFYKSLKDNLSDDYEPRNFLGIANKASNQLVKEKLELFETINKAIQIREDVSNEKKSHSTV</sequence>
<dbReference type="InterPro" id="IPR013785">
    <property type="entry name" value="Aldolase_TIM"/>
</dbReference>
<comment type="caution">
    <text evidence="3">The sequence shown here is derived from an EMBL/GenBank/DDBJ whole genome shotgun (WGS) entry which is preliminary data.</text>
</comment>
<feature type="binding site" evidence="2">
    <location>
        <position position="211"/>
    </location>
    <ligand>
        <name>Zn(2+)</name>
        <dbReference type="ChEBI" id="CHEBI:29105"/>
        <label>1</label>
        <note>catalytic</note>
    </ligand>
</feature>
<dbReference type="PANTHER" id="PTHR30304:SF0">
    <property type="entry name" value="D-TAGATOSE-1,6-BISPHOSPHATE ALDOLASE SUBUNIT GATY-RELATED"/>
    <property type="match status" value="1"/>
</dbReference>
<gene>
    <name evidence="3" type="ORF">GH741_02895</name>
</gene>
<dbReference type="NCBIfam" id="TIGR00167">
    <property type="entry name" value="cbbA"/>
    <property type="match status" value="1"/>
</dbReference>
<evidence type="ECO:0000256" key="2">
    <source>
        <dbReference type="PIRSR" id="PIRSR001359-3"/>
    </source>
</evidence>
<dbReference type="EMBL" id="WJNG01000002">
    <property type="protein sequence ID" value="MRH41618.1"/>
    <property type="molecule type" value="Genomic_DNA"/>
</dbReference>
<keyword evidence="4" id="KW-1185">Reference proteome</keyword>
<feature type="binding site" evidence="2">
    <location>
        <position position="183"/>
    </location>
    <ligand>
        <name>Zn(2+)</name>
        <dbReference type="ChEBI" id="CHEBI:29105"/>
        <label>1</label>
        <note>catalytic</note>
    </ligand>
</feature>
<protein>
    <submittedName>
        <fullName evidence="3">Ketose-bisphosphate aldolase</fullName>
    </submittedName>
</protein>
<comment type="cofactor">
    <cofactor evidence="2">
        <name>Zn(2+)</name>
        <dbReference type="ChEBI" id="CHEBI:29105"/>
    </cofactor>
    <text evidence="2">Binds 2 Zn(2+) ions per subunit. One is catalytic and the other provides a structural contribution.</text>
</comment>
<dbReference type="Pfam" id="PF01116">
    <property type="entry name" value="F_bP_aldolase"/>
    <property type="match status" value="1"/>
</dbReference>
<feature type="binding site" evidence="2">
    <location>
        <position position="83"/>
    </location>
    <ligand>
        <name>Zn(2+)</name>
        <dbReference type="ChEBI" id="CHEBI:29105"/>
        <label>1</label>
        <note>catalytic</note>
    </ligand>
</feature>
<dbReference type="PROSITE" id="PS00602">
    <property type="entry name" value="ALDOLASE_CLASS_II_1"/>
    <property type="match status" value="1"/>
</dbReference>
<feature type="binding site" evidence="2">
    <location>
        <position position="134"/>
    </location>
    <ligand>
        <name>Zn(2+)</name>
        <dbReference type="ChEBI" id="CHEBI:29105"/>
        <label>2</label>
    </ligand>
</feature>
<accession>A0A6A8D7Q1</accession>
<dbReference type="InterPro" id="IPR000771">
    <property type="entry name" value="FBA_II"/>
</dbReference>
<reference evidence="3" key="1">
    <citation type="submission" date="2019-11" db="EMBL/GenBank/DDBJ databases">
        <authorList>
            <person name="Li J."/>
        </authorList>
    </citation>
    <scope>NUCLEOTIDE SEQUENCE</scope>
    <source>
        <strain evidence="3">B6B</strain>
    </source>
</reference>
<dbReference type="PIRSF" id="PIRSF001359">
    <property type="entry name" value="F_bP_aldolase_II"/>
    <property type="match status" value="1"/>
</dbReference>
<dbReference type="GO" id="GO:0008270">
    <property type="term" value="F:zinc ion binding"/>
    <property type="evidence" value="ECO:0007669"/>
    <property type="project" value="InterPro"/>
</dbReference>
<keyword evidence="2" id="KW-0862">Zinc</keyword>
<proteinExistence type="predicted"/>
<dbReference type="RefSeq" id="WP_153735256.1">
    <property type="nucleotide sequence ID" value="NZ_WJNG01000002.1"/>
</dbReference>
<keyword evidence="2" id="KW-0479">Metal-binding</keyword>
<feature type="active site" description="Proton donor" evidence="1">
    <location>
        <position position="82"/>
    </location>
</feature>
<evidence type="ECO:0000313" key="4">
    <source>
        <dbReference type="Proteomes" id="UP000799092"/>
    </source>
</evidence>
<dbReference type="Gene3D" id="3.20.20.70">
    <property type="entry name" value="Aldolase class I"/>
    <property type="match status" value="1"/>
</dbReference>
<name>A0A6A8D7Q1_9BACI</name>
<dbReference type="PANTHER" id="PTHR30304">
    <property type="entry name" value="D-TAGATOSE-1,6-BISPHOSPHATE ALDOLASE"/>
    <property type="match status" value="1"/>
</dbReference>
<evidence type="ECO:0000256" key="1">
    <source>
        <dbReference type="PIRSR" id="PIRSR001359-1"/>
    </source>
</evidence>
<feature type="binding site" evidence="2">
    <location>
        <position position="104"/>
    </location>
    <ligand>
        <name>Zn(2+)</name>
        <dbReference type="ChEBI" id="CHEBI:29105"/>
        <label>2</label>
    </ligand>
</feature>
<dbReference type="SUPFAM" id="SSF51569">
    <property type="entry name" value="Aldolase"/>
    <property type="match status" value="1"/>
</dbReference>
<evidence type="ECO:0000313" key="3">
    <source>
        <dbReference type="EMBL" id="MRH41618.1"/>
    </source>
</evidence>
<dbReference type="AlphaFoldDB" id="A0A6A8D7Q1"/>
<dbReference type="GO" id="GO:0005975">
    <property type="term" value="P:carbohydrate metabolic process"/>
    <property type="evidence" value="ECO:0007669"/>
    <property type="project" value="InterPro"/>
</dbReference>